<dbReference type="NCBIfam" id="TIGR03087">
    <property type="entry name" value="stp1"/>
    <property type="match status" value="1"/>
</dbReference>
<reference evidence="1 2" key="1">
    <citation type="journal article" date="2024" name="Microbiology">
        <title>Methylomarinum rosea sp. nov., a novel halophilic methanotrophic bacterium from the hypersaline Lake Elton.</title>
        <authorList>
            <person name="Suleimanov R.Z."/>
            <person name="Oshkin I.Y."/>
            <person name="Danilova O.V."/>
            <person name="Suzina N.E."/>
            <person name="Dedysh S.N."/>
        </authorList>
    </citation>
    <scope>NUCLEOTIDE SEQUENCE [LARGE SCALE GENOMIC DNA]</scope>
    <source>
        <strain evidence="1 2">Ch1-1</strain>
    </source>
</reference>
<dbReference type="AlphaFoldDB" id="A0AAU7NPG3"/>
<dbReference type="InterPro" id="IPR017521">
    <property type="entry name" value="Sugar_tfrase_PEP-CTERM_Stp1"/>
</dbReference>
<gene>
    <name evidence="1" type="ORF">Q9L42_010745</name>
</gene>
<accession>A0AAU7NPG3</accession>
<protein>
    <submittedName>
        <fullName evidence="1">TIGR03087 family PEP-CTERM/XrtA system glycosyltransferase</fullName>
    </submittedName>
</protein>
<dbReference type="PANTHER" id="PTHR12526">
    <property type="entry name" value="GLYCOSYLTRANSFERASE"/>
    <property type="match status" value="1"/>
</dbReference>
<dbReference type="RefSeq" id="WP_305908429.1">
    <property type="nucleotide sequence ID" value="NZ_CP157743.1"/>
</dbReference>
<proteinExistence type="predicted"/>
<evidence type="ECO:0000313" key="2">
    <source>
        <dbReference type="Proteomes" id="UP001225378"/>
    </source>
</evidence>
<dbReference type="PANTHER" id="PTHR12526:SF600">
    <property type="entry name" value="GLYCOSYL TRANSFERASE GROUP 1"/>
    <property type="match status" value="1"/>
</dbReference>
<dbReference type="EMBL" id="CP157743">
    <property type="protein sequence ID" value="XBS18853.1"/>
    <property type="molecule type" value="Genomic_DNA"/>
</dbReference>
<dbReference type="Proteomes" id="UP001225378">
    <property type="component" value="Chromosome"/>
</dbReference>
<dbReference type="Gene3D" id="3.40.50.2000">
    <property type="entry name" value="Glycogen Phosphorylase B"/>
    <property type="match status" value="2"/>
</dbReference>
<name>A0AAU7NPG3_9GAMM</name>
<dbReference type="CDD" id="cd03801">
    <property type="entry name" value="GT4_PimA-like"/>
    <property type="match status" value="1"/>
</dbReference>
<sequence length="397" mass="45350">MQNILFLAHRIPYPPNKGDKIRSFHFLQALAEHFNVYLGTFIDDEEDWRYCDQLKEYCREVFCLPLRPSTAKLKSLRGLLTGKALSLPYYHNQKMQAWAAQMIEQHAIDNVVIFSSVMAQFVVDRKDIEIIADFVDVDSDKWRQYAQKKCWPESWIYRRESRRLLQFEKQVAARAKVTAFVSPQEAELFKQLAPECRQTIVAVNNGVDIDYFNPDKDLESPYRSSDKAIVFTGAMDYWANADAVIWFAHEVFPKILAQDPDAMFYIVGSKPGKDVLKLGEHDNIVVTGRVEDIRPYLAHAAFVAAPLRIARGIQNKVLEAMAMKKTVIATAAALEGIPDFSGQDVWLCDDADKFAEQACRLLSKPVELLSSPGNRAFVEARFSWRRSGEQLTELINS</sequence>
<organism evidence="1 2">
    <name type="scientific">Methylomarinum roseum</name>
    <dbReference type="NCBI Taxonomy" id="3067653"/>
    <lineage>
        <taxon>Bacteria</taxon>
        <taxon>Pseudomonadati</taxon>
        <taxon>Pseudomonadota</taxon>
        <taxon>Gammaproteobacteria</taxon>
        <taxon>Methylococcales</taxon>
        <taxon>Methylococcaceae</taxon>
        <taxon>Methylomarinum</taxon>
    </lineage>
</organism>
<evidence type="ECO:0000313" key="1">
    <source>
        <dbReference type="EMBL" id="XBS18853.1"/>
    </source>
</evidence>
<dbReference type="GO" id="GO:0016757">
    <property type="term" value="F:glycosyltransferase activity"/>
    <property type="evidence" value="ECO:0007669"/>
    <property type="project" value="TreeGrafter"/>
</dbReference>
<dbReference type="KEGG" id="mech:Q9L42_010745"/>
<keyword evidence="2" id="KW-1185">Reference proteome</keyword>
<dbReference type="Pfam" id="PF13692">
    <property type="entry name" value="Glyco_trans_1_4"/>
    <property type="match status" value="1"/>
</dbReference>
<dbReference type="SUPFAM" id="SSF53756">
    <property type="entry name" value="UDP-Glycosyltransferase/glycogen phosphorylase"/>
    <property type="match status" value="1"/>
</dbReference>